<dbReference type="Pfam" id="PF04970">
    <property type="entry name" value="LRAT"/>
    <property type="match status" value="1"/>
</dbReference>
<keyword evidence="4" id="KW-0443">Lipid metabolism</keyword>
<keyword evidence="3" id="KW-0378">Hydrolase</keyword>
<comment type="caution">
    <text evidence="6">The sequence shown here is derived from an EMBL/GenBank/DDBJ whole genome shotgun (WGS) entry which is preliminary data.</text>
</comment>
<evidence type="ECO:0000313" key="6">
    <source>
        <dbReference type="EMBL" id="CAK6965381.1"/>
    </source>
</evidence>
<dbReference type="GO" id="GO:0008970">
    <property type="term" value="F:phospholipase A1 activity"/>
    <property type="evidence" value="ECO:0007669"/>
    <property type="project" value="TreeGrafter"/>
</dbReference>
<evidence type="ECO:0000259" key="5">
    <source>
        <dbReference type="PROSITE" id="PS51934"/>
    </source>
</evidence>
<gene>
    <name evidence="6" type="ORF">FSCOSCO3_A027223</name>
</gene>
<dbReference type="PROSITE" id="PS51934">
    <property type="entry name" value="LRAT"/>
    <property type="match status" value="1"/>
</dbReference>
<keyword evidence="7" id="KW-1185">Reference proteome</keyword>
<sequence>MDAKNPKEGDMIEFPRSGYKHYGLYTGDGEVVHFTPGEGKGGSLAPSTVVGGSVEGAVRTDKLQDVAGTTDWKVNNIQDNKQEPKPTQEIVAAALSSVGQERPYSATSSNCEHFATECRYGKAESAQVKKVEKAAENFRQHLADELFQ</sequence>
<dbReference type="EMBL" id="CAWUFR010000082">
    <property type="protein sequence ID" value="CAK6965381.1"/>
    <property type="molecule type" value="Genomic_DNA"/>
</dbReference>
<protein>
    <submittedName>
        <fullName evidence="6">Phospholipase A and acyltransferase 4-like</fullName>
    </submittedName>
</protein>
<dbReference type="GO" id="GO:0070292">
    <property type="term" value="P:N-acylphosphatidylethanolamine metabolic process"/>
    <property type="evidence" value="ECO:0007669"/>
    <property type="project" value="TreeGrafter"/>
</dbReference>
<dbReference type="PANTHER" id="PTHR13943:SF31">
    <property type="entry name" value="PHOSPHOLIPASE A AND ACYLTRANSFERASE 3"/>
    <property type="match status" value="1"/>
</dbReference>
<evidence type="ECO:0000256" key="3">
    <source>
        <dbReference type="ARBA" id="ARBA00022801"/>
    </source>
</evidence>
<dbReference type="GO" id="GO:0005737">
    <property type="term" value="C:cytoplasm"/>
    <property type="evidence" value="ECO:0007669"/>
    <property type="project" value="TreeGrafter"/>
</dbReference>
<dbReference type="PANTHER" id="PTHR13943">
    <property type="entry name" value="HRAS-LIKE SUPPRESSOR - RELATED"/>
    <property type="match status" value="1"/>
</dbReference>
<evidence type="ECO:0000256" key="2">
    <source>
        <dbReference type="ARBA" id="ARBA00022679"/>
    </source>
</evidence>
<comment type="similarity">
    <text evidence="1">Belongs to the H-rev107 family.</text>
</comment>
<proteinExistence type="inferred from homology"/>
<organism evidence="6 7">
    <name type="scientific">Scomber scombrus</name>
    <name type="common">Atlantic mackerel</name>
    <name type="synonym">Scomber vernalis</name>
    <dbReference type="NCBI Taxonomy" id="13677"/>
    <lineage>
        <taxon>Eukaryota</taxon>
        <taxon>Metazoa</taxon>
        <taxon>Chordata</taxon>
        <taxon>Craniata</taxon>
        <taxon>Vertebrata</taxon>
        <taxon>Euteleostomi</taxon>
        <taxon>Actinopterygii</taxon>
        <taxon>Neopterygii</taxon>
        <taxon>Teleostei</taxon>
        <taxon>Neoteleostei</taxon>
        <taxon>Acanthomorphata</taxon>
        <taxon>Pelagiaria</taxon>
        <taxon>Scombriformes</taxon>
        <taxon>Scombridae</taxon>
        <taxon>Scomber</taxon>
    </lineage>
</organism>
<dbReference type="AlphaFoldDB" id="A0AAV1P0Z3"/>
<dbReference type="GO" id="GO:0004623">
    <property type="term" value="F:phospholipase A2 activity"/>
    <property type="evidence" value="ECO:0007669"/>
    <property type="project" value="TreeGrafter"/>
</dbReference>
<dbReference type="Proteomes" id="UP001314229">
    <property type="component" value="Unassembled WGS sequence"/>
</dbReference>
<name>A0AAV1P0Z3_SCOSC</name>
<evidence type="ECO:0000313" key="7">
    <source>
        <dbReference type="Proteomes" id="UP001314229"/>
    </source>
</evidence>
<keyword evidence="6" id="KW-0012">Acyltransferase</keyword>
<accession>A0AAV1P0Z3</accession>
<evidence type="ECO:0000256" key="1">
    <source>
        <dbReference type="ARBA" id="ARBA00007824"/>
    </source>
</evidence>
<dbReference type="GO" id="GO:0016410">
    <property type="term" value="F:N-acyltransferase activity"/>
    <property type="evidence" value="ECO:0007669"/>
    <property type="project" value="TreeGrafter"/>
</dbReference>
<reference evidence="6 7" key="1">
    <citation type="submission" date="2024-01" db="EMBL/GenBank/DDBJ databases">
        <authorList>
            <person name="Alioto T."/>
            <person name="Alioto T."/>
            <person name="Gomez Garrido J."/>
        </authorList>
    </citation>
    <scope>NUCLEOTIDE SEQUENCE [LARGE SCALE GENOMIC DNA]</scope>
</reference>
<keyword evidence="2" id="KW-0808">Transferase</keyword>
<dbReference type="Gene3D" id="3.90.1720.10">
    <property type="entry name" value="endopeptidase domain like (from Nostoc punctiforme)"/>
    <property type="match status" value="1"/>
</dbReference>
<dbReference type="InterPro" id="IPR007053">
    <property type="entry name" value="LRAT_dom"/>
</dbReference>
<dbReference type="InterPro" id="IPR051496">
    <property type="entry name" value="H-rev107_PLA/AT"/>
</dbReference>
<evidence type="ECO:0000256" key="4">
    <source>
        <dbReference type="ARBA" id="ARBA00023098"/>
    </source>
</evidence>
<feature type="domain" description="LRAT" evidence="5">
    <location>
        <begin position="11"/>
        <end position="127"/>
    </location>
</feature>